<keyword evidence="3" id="KW-1185">Reference proteome</keyword>
<gene>
    <name evidence="2" type="ORF">ACFPEN_04315</name>
</gene>
<dbReference type="Proteomes" id="UP001595990">
    <property type="component" value="Unassembled WGS sequence"/>
</dbReference>
<proteinExistence type="predicted"/>
<name>A0ABV9BCG0_9ACTN</name>
<evidence type="ECO:0000256" key="1">
    <source>
        <dbReference type="SAM" id="MobiDB-lite"/>
    </source>
</evidence>
<comment type="caution">
    <text evidence="2">The sequence shown here is derived from an EMBL/GenBank/DDBJ whole genome shotgun (WGS) entry which is preliminary data.</text>
</comment>
<dbReference type="EMBL" id="JBHSFS010000002">
    <property type="protein sequence ID" value="MFC4512154.1"/>
    <property type="molecule type" value="Genomic_DNA"/>
</dbReference>
<evidence type="ECO:0000313" key="3">
    <source>
        <dbReference type="Proteomes" id="UP001595990"/>
    </source>
</evidence>
<feature type="region of interest" description="Disordered" evidence="1">
    <location>
        <begin position="1"/>
        <end position="30"/>
    </location>
</feature>
<evidence type="ECO:0000313" key="2">
    <source>
        <dbReference type="EMBL" id="MFC4512154.1"/>
    </source>
</evidence>
<dbReference type="RefSeq" id="WP_417922234.1">
    <property type="nucleotide sequence ID" value="NZ_JBHSFS010000002.1"/>
</dbReference>
<accession>A0ABV9BCG0</accession>
<reference evidence="3" key="1">
    <citation type="journal article" date="2019" name="Int. J. Syst. Evol. Microbiol.">
        <title>The Global Catalogue of Microorganisms (GCM) 10K type strain sequencing project: providing services to taxonomists for standard genome sequencing and annotation.</title>
        <authorList>
            <consortium name="The Broad Institute Genomics Platform"/>
            <consortium name="The Broad Institute Genome Sequencing Center for Infectious Disease"/>
            <person name="Wu L."/>
            <person name="Ma J."/>
        </authorList>
    </citation>
    <scope>NUCLEOTIDE SEQUENCE [LARGE SCALE GENOMIC DNA]</scope>
    <source>
        <strain evidence="3">CECT 8064</strain>
    </source>
</reference>
<protein>
    <submittedName>
        <fullName evidence="2">Uncharacterized protein</fullName>
    </submittedName>
</protein>
<feature type="compositionally biased region" description="Polar residues" evidence="1">
    <location>
        <begin position="1"/>
        <end position="19"/>
    </location>
</feature>
<organism evidence="2 3">
    <name type="scientific">Streptomyces ehimensis</name>
    <dbReference type="NCBI Taxonomy" id="68195"/>
    <lineage>
        <taxon>Bacteria</taxon>
        <taxon>Bacillati</taxon>
        <taxon>Actinomycetota</taxon>
        <taxon>Actinomycetes</taxon>
        <taxon>Kitasatosporales</taxon>
        <taxon>Streptomycetaceae</taxon>
        <taxon>Streptomyces</taxon>
    </lineage>
</organism>
<feature type="region of interest" description="Disordered" evidence="1">
    <location>
        <begin position="47"/>
        <end position="92"/>
    </location>
</feature>
<sequence>MTQQPDNASSSRPTWTSMSRAAFDPDAPNELHAPAAARIIASPDRYGTAALFGEEPPPPRPTVKQPAPVKGQDALFSLDESPLALKTPRTAS</sequence>